<evidence type="ECO:0000256" key="1">
    <source>
        <dbReference type="ARBA" id="ARBA00023015"/>
    </source>
</evidence>
<evidence type="ECO:0000256" key="2">
    <source>
        <dbReference type="ARBA" id="ARBA00023125"/>
    </source>
</evidence>
<dbReference type="PANTHER" id="PTHR44846:SF1">
    <property type="entry name" value="MANNOSYL-D-GLYCERATE TRANSPORT_METABOLISM SYSTEM REPRESSOR MNGR-RELATED"/>
    <property type="match status" value="1"/>
</dbReference>
<dbReference type="Gene3D" id="3.40.1410.10">
    <property type="entry name" value="Chorismate lyase-like"/>
    <property type="match status" value="1"/>
</dbReference>
<evidence type="ECO:0000259" key="4">
    <source>
        <dbReference type="PROSITE" id="PS50949"/>
    </source>
</evidence>
<dbReference type="PROSITE" id="PS50949">
    <property type="entry name" value="HTH_GNTR"/>
    <property type="match status" value="1"/>
</dbReference>
<organism evidence="5">
    <name type="scientific">mine drainage metagenome</name>
    <dbReference type="NCBI Taxonomy" id="410659"/>
    <lineage>
        <taxon>unclassified sequences</taxon>
        <taxon>metagenomes</taxon>
        <taxon>ecological metagenomes</taxon>
    </lineage>
</organism>
<dbReference type="InterPro" id="IPR036388">
    <property type="entry name" value="WH-like_DNA-bd_sf"/>
</dbReference>
<dbReference type="SUPFAM" id="SSF64288">
    <property type="entry name" value="Chorismate lyase-like"/>
    <property type="match status" value="1"/>
</dbReference>
<dbReference type="InterPro" id="IPR000524">
    <property type="entry name" value="Tscrpt_reg_HTH_GntR"/>
</dbReference>
<dbReference type="PANTHER" id="PTHR44846">
    <property type="entry name" value="MANNOSYL-D-GLYCERATE TRANSPORT/METABOLISM SYSTEM REPRESSOR MNGR-RELATED"/>
    <property type="match status" value="1"/>
</dbReference>
<keyword evidence="1" id="KW-0805">Transcription regulation</keyword>
<comment type="caution">
    <text evidence="5">The sequence shown here is derived from an EMBL/GenBank/DDBJ whole genome shotgun (WGS) entry which is preliminary data.</text>
</comment>
<proteinExistence type="predicted"/>
<dbReference type="InterPro" id="IPR036390">
    <property type="entry name" value="WH_DNA-bd_sf"/>
</dbReference>
<evidence type="ECO:0000313" key="5">
    <source>
        <dbReference type="EMBL" id="OIQ89464.1"/>
    </source>
</evidence>
<dbReference type="Gene3D" id="1.10.10.10">
    <property type="entry name" value="Winged helix-like DNA-binding domain superfamily/Winged helix DNA-binding domain"/>
    <property type="match status" value="1"/>
</dbReference>
<reference evidence="5" key="1">
    <citation type="submission" date="2016-10" db="EMBL/GenBank/DDBJ databases">
        <title>Sequence of Gallionella enrichment culture.</title>
        <authorList>
            <person name="Poehlein A."/>
            <person name="Muehling M."/>
            <person name="Daniel R."/>
        </authorList>
    </citation>
    <scope>NUCLEOTIDE SEQUENCE</scope>
</reference>
<dbReference type="CDD" id="cd07377">
    <property type="entry name" value="WHTH_GntR"/>
    <property type="match status" value="1"/>
</dbReference>
<dbReference type="AlphaFoldDB" id="A0A1J5R0N5"/>
<dbReference type="PRINTS" id="PR00035">
    <property type="entry name" value="HTHGNTR"/>
</dbReference>
<dbReference type="FunFam" id="1.10.10.10:FF:000079">
    <property type="entry name" value="GntR family transcriptional regulator"/>
    <property type="match status" value="1"/>
</dbReference>
<dbReference type="EMBL" id="MLJW01000329">
    <property type="protein sequence ID" value="OIQ89464.1"/>
    <property type="molecule type" value="Genomic_DNA"/>
</dbReference>
<dbReference type="SUPFAM" id="SSF46785">
    <property type="entry name" value="Winged helix' DNA-binding domain"/>
    <property type="match status" value="1"/>
</dbReference>
<dbReference type="InterPro" id="IPR011663">
    <property type="entry name" value="UTRA"/>
</dbReference>
<name>A0A1J5R0N5_9ZZZZ</name>
<accession>A0A1J5R0N5</accession>
<keyword evidence="3" id="KW-0804">Transcription</keyword>
<gene>
    <name evidence="5" type="primary">yvoA_2</name>
    <name evidence="5" type="ORF">GALL_286440</name>
</gene>
<dbReference type="GO" id="GO:0045892">
    <property type="term" value="P:negative regulation of DNA-templated transcription"/>
    <property type="evidence" value="ECO:0007669"/>
    <property type="project" value="TreeGrafter"/>
</dbReference>
<dbReference type="GO" id="GO:0003700">
    <property type="term" value="F:DNA-binding transcription factor activity"/>
    <property type="evidence" value="ECO:0007669"/>
    <property type="project" value="InterPro"/>
</dbReference>
<feature type="domain" description="HTH gntR-type" evidence="4">
    <location>
        <begin position="13"/>
        <end position="81"/>
    </location>
</feature>
<dbReference type="InterPro" id="IPR028978">
    <property type="entry name" value="Chorismate_lyase_/UTRA_dom_sf"/>
</dbReference>
<dbReference type="Pfam" id="PF00392">
    <property type="entry name" value="GntR"/>
    <property type="match status" value="1"/>
</dbReference>
<dbReference type="SMART" id="SM00866">
    <property type="entry name" value="UTRA"/>
    <property type="match status" value="1"/>
</dbReference>
<dbReference type="InterPro" id="IPR050679">
    <property type="entry name" value="Bact_HTH_transcr_reg"/>
</dbReference>
<dbReference type="Pfam" id="PF07702">
    <property type="entry name" value="UTRA"/>
    <property type="match status" value="1"/>
</dbReference>
<protein>
    <submittedName>
        <fullName evidence="5">HTH-type transcriptional repressor YvoA</fullName>
    </submittedName>
</protein>
<sequence>MPQSDVLHRDSSVPLYVQLEAILRAKIAEGAWQPDQRIPSENELNKIYGLSRMTARGVLTKLVNEGVLFRVPGKGTFLSPVKFEAVSPAYRGVREQLEAMGYHTTTEVLGIGLEDPTPKVRDKLRLANGAQVYAIHRLRAVQSEPISLHHSYVPAALAPGLDGYDTGNQQLCVILEKNFGLAMKQVEEHLEATAASASEAEHLRMRRGLPVLLLEDVISDDQGQTFEYSTIVFRGDKVRIGFDYKL</sequence>
<dbReference type="GO" id="GO:0003677">
    <property type="term" value="F:DNA binding"/>
    <property type="evidence" value="ECO:0007669"/>
    <property type="project" value="UniProtKB-KW"/>
</dbReference>
<keyword evidence="2" id="KW-0238">DNA-binding</keyword>
<evidence type="ECO:0000256" key="3">
    <source>
        <dbReference type="ARBA" id="ARBA00023163"/>
    </source>
</evidence>
<dbReference type="SMART" id="SM00345">
    <property type="entry name" value="HTH_GNTR"/>
    <property type="match status" value="1"/>
</dbReference>